<dbReference type="EMBL" id="KL584790">
    <property type="protein sequence ID" value="KEQ90493.1"/>
    <property type="molecule type" value="Genomic_DNA"/>
</dbReference>
<dbReference type="Pfam" id="PF00583">
    <property type="entry name" value="Acetyltransf_1"/>
    <property type="match status" value="1"/>
</dbReference>
<dbReference type="InParanoid" id="A0A074XY54"/>
<keyword evidence="3" id="KW-1185">Reference proteome</keyword>
<name>A0A074XY54_AURSE</name>
<evidence type="ECO:0000313" key="2">
    <source>
        <dbReference type="EMBL" id="KEQ90493.1"/>
    </source>
</evidence>
<dbReference type="InterPro" id="IPR016181">
    <property type="entry name" value="Acyl_CoA_acyltransferase"/>
</dbReference>
<dbReference type="HOGENOM" id="CLU_111226_0_0_1"/>
<dbReference type="PROSITE" id="PS51186">
    <property type="entry name" value="GNAT"/>
    <property type="match status" value="1"/>
</dbReference>
<organism evidence="2 3">
    <name type="scientific">Aureobasidium subglaciale (strain EXF-2481)</name>
    <name type="common">Aureobasidium pullulans var. subglaciale</name>
    <dbReference type="NCBI Taxonomy" id="1043005"/>
    <lineage>
        <taxon>Eukaryota</taxon>
        <taxon>Fungi</taxon>
        <taxon>Dikarya</taxon>
        <taxon>Ascomycota</taxon>
        <taxon>Pezizomycotina</taxon>
        <taxon>Dothideomycetes</taxon>
        <taxon>Dothideomycetidae</taxon>
        <taxon>Dothideales</taxon>
        <taxon>Saccotheciaceae</taxon>
        <taxon>Aureobasidium</taxon>
    </lineage>
</organism>
<dbReference type="OMA" id="LMMAIWD"/>
<dbReference type="RefSeq" id="XP_013338964.1">
    <property type="nucleotide sequence ID" value="XM_013483510.1"/>
</dbReference>
<evidence type="ECO:0000313" key="3">
    <source>
        <dbReference type="Proteomes" id="UP000030641"/>
    </source>
</evidence>
<dbReference type="CDD" id="cd04301">
    <property type="entry name" value="NAT_SF"/>
    <property type="match status" value="1"/>
</dbReference>
<dbReference type="OrthoDB" id="4216009at2759"/>
<protein>
    <recommendedName>
        <fullName evidence="1">N-acetyltransferase domain-containing protein</fullName>
    </recommendedName>
</protein>
<dbReference type="Gene3D" id="3.40.630.30">
    <property type="match status" value="1"/>
</dbReference>
<accession>A0A074XY54</accession>
<proteinExistence type="predicted"/>
<dbReference type="GO" id="GO:0016747">
    <property type="term" value="F:acyltransferase activity, transferring groups other than amino-acyl groups"/>
    <property type="evidence" value="ECO:0007669"/>
    <property type="project" value="InterPro"/>
</dbReference>
<feature type="domain" description="N-acetyltransferase" evidence="1">
    <location>
        <begin position="16"/>
        <end position="154"/>
    </location>
</feature>
<evidence type="ECO:0000259" key="1">
    <source>
        <dbReference type="PROSITE" id="PS51186"/>
    </source>
</evidence>
<dbReference type="AlphaFoldDB" id="A0A074XY54"/>
<gene>
    <name evidence="2" type="ORF">AUEXF2481DRAFT_45048</name>
</gene>
<dbReference type="GeneID" id="25367841"/>
<dbReference type="Proteomes" id="UP000030641">
    <property type="component" value="Unassembled WGS sequence"/>
</dbReference>
<reference evidence="2 3" key="1">
    <citation type="journal article" date="2014" name="BMC Genomics">
        <title>Genome sequencing of four Aureobasidium pullulans varieties: biotechnological potential, stress tolerance, and description of new species.</title>
        <authorList>
            <person name="Gostin Ar C."/>
            <person name="Ohm R.A."/>
            <person name="Kogej T."/>
            <person name="Sonjak S."/>
            <person name="Turk M."/>
            <person name="Zajc J."/>
            <person name="Zalar P."/>
            <person name="Grube M."/>
            <person name="Sun H."/>
            <person name="Han J."/>
            <person name="Sharma A."/>
            <person name="Chiniquy J."/>
            <person name="Ngan C.Y."/>
            <person name="Lipzen A."/>
            <person name="Barry K."/>
            <person name="Grigoriev I.V."/>
            <person name="Gunde-Cimerman N."/>
        </authorList>
    </citation>
    <scope>NUCLEOTIDE SEQUENCE [LARGE SCALE GENOMIC DNA]</scope>
    <source>
        <strain evidence="2 3">EXF-2481</strain>
    </source>
</reference>
<dbReference type="InterPro" id="IPR000182">
    <property type="entry name" value="GNAT_dom"/>
</dbReference>
<sequence>MANENTHAPPPRTSGISQREFTEDIWRVVANLKTSPEQAGNLTSNPMSMVEDHYSEDDWMRAVYANETIVGFLIMALWPPTDGYYIWRLMIDQKYQGQGFEKQVVELAIQHVKSTYPRAVRVGVMSTPDEGAADKKVLAGDSPYHFYTQTDRRA</sequence>
<dbReference type="SUPFAM" id="SSF55729">
    <property type="entry name" value="Acyl-CoA N-acyltransferases (Nat)"/>
    <property type="match status" value="1"/>
</dbReference>